<accession>A0ABQ6MKA1</accession>
<organism evidence="1 2">
    <name type="scientific">Tetraparma gracilis</name>
    <dbReference type="NCBI Taxonomy" id="2962635"/>
    <lineage>
        <taxon>Eukaryota</taxon>
        <taxon>Sar</taxon>
        <taxon>Stramenopiles</taxon>
        <taxon>Ochrophyta</taxon>
        <taxon>Bolidophyceae</taxon>
        <taxon>Parmales</taxon>
        <taxon>Triparmaceae</taxon>
        <taxon>Tetraparma</taxon>
    </lineage>
</organism>
<keyword evidence="2" id="KW-1185">Reference proteome</keyword>
<name>A0ABQ6MKA1_9STRA</name>
<proteinExistence type="predicted"/>
<dbReference type="EMBL" id="BRYB01001515">
    <property type="protein sequence ID" value="GMI27490.1"/>
    <property type="molecule type" value="Genomic_DNA"/>
</dbReference>
<gene>
    <name evidence="1" type="ORF">TeGR_g11228</name>
</gene>
<feature type="non-terminal residue" evidence="1">
    <location>
        <position position="689"/>
    </location>
</feature>
<evidence type="ECO:0000313" key="1">
    <source>
        <dbReference type="EMBL" id="GMI27490.1"/>
    </source>
</evidence>
<evidence type="ECO:0000313" key="2">
    <source>
        <dbReference type="Proteomes" id="UP001165060"/>
    </source>
</evidence>
<sequence>MMIGSGLIAPSTTPEERQLRDEHFRLDAHVDLGGELKWLIGFTGKSNICDDDATSDGWKSFARTAPNEGDDEFYAFQDPAASVPSFTDFFLFDILNSADLLTGVSDTAIIAEVGPFVFQEWSQHIDMEVLPCPDGTGTCLEYNSIGAHIFLDEDVTVTASGTTGTSTEYNFESRAPAGVDRFMSIDQFSVGYLGALGLGGNEFALFLTANGCSVAQITNIAAVDGVNMFTCTGEEEDPDSCACCALDDVARALDYGGAFAGADFCKGIDAIVFAGAMDACNTGAISMVKDAALAGVQGQVTDAQAQAQADAAGITVAQWYEAAVDGYVAGEAATAGMSSDGWLFAAATGGVEAAAAAAGVSAYEYCLPILVDGSTMLALEGMIAADPLGGDWGPTFIAGIDANVQAGIDAQIKAAVDAAVRAGVDAAVRAGVDAAVRAGSQADAASITVEEWYTAFIASYVAAEAATASITSEEWYTASIAGYVAGVVAAAPDDYCGGADDWYLSQVSAVFLSMGPVEATILESSGLSVAATHVAAGGAAAAGVTVSQFLHATAAVQSGLAADATSEAIIYAGSGAVKCACSAGEDYNADDFMGCCLSEGQLPGYSLVGAFCDDAGAFTPVDAYATATAAGAAAGMGAAVPTQLRCSAYLNQESGVLGLVSLIAEVDGGTKVMDSGDAAPMCADGTFDA</sequence>
<reference evidence="1 2" key="1">
    <citation type="journal article" date="2023" name="Commun. Biol.">
        <title>Genome analysis of Parmales, the sister group of diatoms, reveals the evolutionary specialization of diatoms from phago-mixotrophs to photoautotrophs.</title>
        <authorList>
            <person name="Ban H."/>
            <person name="Sato S."/>
            <person name="Yoshikawa S."/>
            <person name="Yamada K."/>
            <person name="Nakamura Y."/>
            <person name="Ichinomiya M."/>
            <person name="Sato N."/>
            <person name="Blanc-Mathieu R."/>
            <person name="Endo H."/>
            <person name="Kuwata A."/>
            <person name="Ogata H."/>
        </authorList>
    </citation>
    <scope>NUCLEOTIDE SEQUENCE [LARGE SCALE GENOMIC DNA]</scope>
</reference>
<protein>
    <submittedName>
        <fullName evidence="1">Uncharacterized protein</fullName>
    </submittedName>
</protein>
<comment type="caution">
    <text evidence="1">The sequence shown here is derived from an EMBL/GenBank/DDBJ whole genome shotgun (WGS) entry which is preliminary data.</text>
</comment>
<dbReference type="Proteomes" id="UP001165060">
    <property type="component" value="Unassembled WGS sequence"/>
</dbReference>